<accession>A0A927EE92</accession>
<organism evidence="1 2">
    <name type="scientific">Bosea spartocytisi</name>
    <dbReference type="NCBI Taxonomy" id="2773451"/>
    <lineage>
        <taxon>Bacteria</taxon>
        <taxon>Pseudomonadati</taxon>
        <taxon>Pseudomonadota</taxon>
        <taxon>Alphaproteobacteria</taxon>
        <taxon>Hyphomicrobiales</taxon>
        <taxon>Boseaceae</taxon>
        <taxon>Bosea</taxon>
    </lineage>
</organism>
<evidence type="ECO:0000313" key="1">
    <source>
        <dbReference type="EMBL" id="MBD3849174.1"/>
    </source>
</evidence>
<dbReference type="RefSeq" id="WP_038359458.1">
    <property type="nucleotide sequence ID" value="NZ_JACXWY010000031.1"/>
</dbReference>
<comment type="caution">
    <text evidence="1">The sequence shown here is derived from an EMBL/GenBank/DDBJ whole genome shotgun (WGS) entry which is preliminary data.</text>
</comment>
<sequence length="116" mass="12911">MQLSQVLQALGQLATGIAPRSRDIRPLEIDFHETDAPSPFEQAAIGTWKTEDGAILIDLRPDGQFHKQKPELGARHSGRYAVDRSKLYFEGESGWVALGKLKRGTLSIGEKRFHKA</sequence>
<dbReference type="Gene3D" id="2.40.128.290">
    <property type="entry name" value="Uncharacterised protein Atu4866, PF11512"/>
    <property type="match status" value="1"/>
</dbReference>
<gene>
    <name evidence="1" type="ORF">IED13_26030</name>
</gene>
<dbReference type="InterPro" id="IPR038646">
    <property type="entry name" value="Atu4866-like_sf"/>
</dbReference>
<dbReference type="InterPro" id="IPR020955">
    <property type="entry name" value="Uncharacterised_Atu4866"/>
</dbReference>
<evidence type="ECO:0000313" key="2">
    <source>
        <dbReference type="Proteomes" id="UP000619295"/>
    </source>
</evidence>
<protein>
    <submittedName>
        <fullName evidence="1">Atu4866 domain-containing protein</fullName>
    </submittedName>
</protein>
<reference evidence="1" key="1">
    <citation type="submission" date="2020-09" db="EMBL/GenBank/DDBJ databases">
        <title>Bosea spartocytisi sp. nov. a root nodule endophyte of Spartocytisus supranubius in the high mountain ecosystem fo the Teide National Park (Canary Islands, Spain).</title>
        <authorList>
            <person name="Pulido-Suarez L."/>
            <person name="Peix A."/>
            <person name="Igual J.M."/>
            <person name="Socas-Perez N."/>
            <person name="Velazquez E."/>
            <person name="Flores-Felix J.D."/>
            <person name="Leon-Barrios M."/>
        </authorList>
    </citation>
    <scope>NUCLEOTIDE SEQUENCE</scope>
    <source>
        <strain evidence="1">SSUT16</strain>
    </source>
</reference>
<dbReference type="Pfam" id="PF11512">
    <property type="entry name" value="Atu4866"/>
    <property type="match status" value="1"/>
</dbReference>
<dbReference type="AlphaFoldDB" id="A0A927EE92"/>
<dbReference type="Proteomes" id="UP000619295">
    <property type="component" value="Unassembled WGS sequence"/>
</dbReference>
<name>A0A927EE92_9HYPH</name>
<dbReference type="EMBL" id="JACXWY010000031">
    <property type="protein sequence ID" value="MBD3849174.1"/>
    <property type="molecule type" value="Genomic_DNA"/>
</dbReference>
<proteinExistence type="predicted"/>
<keyword evidence="2" id="KW-1185">Reference proteome</keyword>